<dbReference type="EC" id="3.1.1.61" evidence="5"/>
<dbReference type="Pfam" id="PF01339">
    <property type="entry name" value="CheB_methylest"/>
    <property type="match status" value="1"/>
</dbReference>
<evidence type="ECO:0000256" key="4">
    <source>
        <dbReference type="ARBA" id="ARBA00048267"/>
    </source>
</evidence>
<organism evidence="11 12">
    <name type="scientific">Quadrisphaera granulorum</name>
    <dbReference type="NCBI Taxonomy" id="317664"/>
    <lineage>
        <taxon>Bacteria</taxon>
        <taxon>Bacillati</taxon>
        <taxon>Actinomycetota</taxon>
        <taxon>Actinomycetes</taxon>
        <taxon>Kineosporiales</taxon>
        <taxon>Kineosporiaceae</taxon>
        <taxon>Quadrisphaera</taxon>
    </lineage>
</organism>
<evidence type="ECO:0000259" key="10">
    <source>
        <dbReference type="PROSITE" id="PS50122"/>
    </source>
</evidence>
<comment type="function">
    <text evidence="5">Involved in chemotaxis. Part of a chemotaxis signal transduction system that modulates chemotaxis in response to various stimuli. Catalyzes the demethylation of specific methylglutamate residues introduced into the chemoreceptors (methyl-accepting chemotaxis proteins or MCP) by CheR. Also mediates the irreversible deamidation of specific glutamine residues to glutamic acid.</text>
</comment>
<comment type="domain">
    <text evidence="5">Contains a C-terminal catalytic domain, and an N-terminal region which modulates catalytic activity.</text>
</comment>
<dbReference type="GO" id="GO:0006935">
    <property type="term" value="P:chemotaxis"/>
    <property type="evidence" value="ECO:0007669"/>
    <property type="project" value="UniProtKB-UniRule"/>
</dbReference>
<evidence type="ECO:0000313" key="11">
    <source>
        <dbReference type="EMBL" id="PWJ55699.1"/>
    </source>
</evidence>
<feature type="domain" description="Response regulatory" evidence="9">
    <location>
        <begin position="10"/>
        <end position="126"/>
    </location>
</feature>
<dbReference type="SMART" id="SM00448">
    <property type="entry name" value="REC"/>
    <property type="match status" value="1"/>
</dbReference>
<proteinExistence type="inferred from homology"/>
<comment type="subcellular location">
    <subcellularLocation>
        <location evidence="5">Cytoplasm</location>
    </subcellularLocation>
</comment>
<dbReference type="Pfam" id="PF00072">
    <property type="entry name" value="Response_reg"/>
    <property type="match status" value="1"/>
</dbReference>
<feature type="compositionally biased region" description="Low complexity" evidence="8">
    <location>
        <begin position="156"/>
        <end position="211"/>
    </location>
</feature>
<dbReference type="GO" id="GO:0005737">
    <property type="term" value="C:cytoplasm"/>
    <property type="evidence" value="ECO:0007669"/>
    <property type="project" value="UniProtKB-SubCell"/>
</dbReference>
<feature type="domain" description="CheB-type methylesterase" evidence="10">
    <location>
        <begin position="217"/>
        <end position="411"/>
    </location>
</feature>
<evidence type="ECO:0000256" key="5">
    <source>
        <dbReference type="HAMAP-Rule" id="MF_00099"/>
    </source>
</evidence>
<accession>A0A316AEB3</accession>
<dbReference type="PROSITE" id="PS50110">
    <property type="entry name" value="RESPONSE_REGULATORY"/>
    <property type="match status" value="1"/>
</dbReference>
<evidence type="ECO:0000256" key="6">
    <source>
        <dbReference type="PROSITE-ProRule" id="PRU00050"/>
    </source>
</evidence>
<dbReference type="PROSITE" id="PS50122">
    <property type="entry name" value="CHEB"/>
    <property type="match status" value="1"/>
</dbReference>
<dbReference type="SUPFAM" id="SSF52738">
    <property type="entry name" value="Methylesterase CheB, C-terminal domain"/>
    <property type="match status" value="1"/>
</dbReference>
<comment type="catalytic activity">
    <reaction evidence="5">
        <text>L-glutaminyl-[protein] + H2O = L-glutamyl-[protein] + NH4(+)</text>
        <dbReference type="Rhea" id="RHEA:16441"/>
        <dbReference type="Rhea" id="RHEA-COMP:10207"/>
        <dbReference type="Rhea" id="RHEA-COMP:10208"/>
        <dbReference type="ChEBI" id="CHEBI:15377"/>
        <dbReference type="ChEBI" id="CHEBI:28938"/>
        <dbReference type="ChEBI" id="CHEBI:29973"/>
        <dbReference type="ChEBI" id="CHEBI:30011"/>
        <dbReference type="EC" id="3.5.1.44"/>
    </reaction>
</comment>
<dbReference type="GO" id="GO:0050568">
    <property type="term" value="F:protein-glutamine glutaminase activity"/>
    <property type="evidence" value="ECO:0007669"/>
    <property type="project" value="UniProtKB-UniRule"/>
</dbReference>
<keyword evidence="1 5" id="KW-0963">Cytoplasm</keyword>
<dbReference type="NCBIfam" id="NF001965">
    <property type="entry name" value="PRK00742.1"/>
    <property type="match status" value="1"/>
</dbReference>
<feature type="region of interest" description="Disordered" evidence="8">
    <location>
        <begin position="142"/>
        <end position="217"/>
    </location>
</feature>
<evidence type="ECO:0000256" key="1">
    <source>
        <dbReference type="ARBA" id="ARBA00022490"/>
    </source>
</evidence>
<comment type="catalytic activity">
    <reaction evidence="4 5">
        <text>[protein]-L-glutamate 5-O-methyl ester + H2O = L-glutamyl-[protein] + methanol + H(+)</text>
        <dbReference type="Rhea" id="RHEA:23236"/>
        <dbReference type="Rhea" id="RHEA-COMP:10208"/>
        <dbReference type="Rhea" id="RHEA-COMP:10311"/>
        <dbReference type="ChEBI" id="CHEBI:15377"/>
        <dbReference type="ChEBI" id="CHEBI:15378"/>
        <dbReference type="ChEBI" id="CHEBI:17790"/>
        <dbReference type="ChEBI" id="CHEBI:29973"/>
        <dbReference type="ChEBI" id="CHEBI:82795"/>
        <dbReference type="EC" id="3.1.1.61"/>
    </reaction>
</comment>
<evidence type="ECO:0000256" key="3">
    <source>
        <dbReference type="ARBA" id="ARBA00022801"/>
    </source>
</evidence>
<dbReference type="CDD" id="cd16432">
    <property type="entry name" value="CheB_Rec"/>
    <property type="match status" value="1"/>
</dbReference>
<dbReference type="EMBL" id="QGDQ01000002">
    <property type="protein sequence ID" value="PWJ55699.1"/>
    <property type="molecule type" value="Genomic_DNA"/>
</dbReference>
<comment type="similarity">
    <text evidence="5">Belongs to the CheB family.</text>
</comment>
<keyword evidence="5 7" id="KW-0597">Phosphoprotein</keyword>
<dbReference type="InterPro" id="IPR008248">
    <property type="entry name" value="CheB-like"/>
</dbReference>
<dbReference type="InterPro" id="IPR035909">
    <property type="entry name" value="CheB_C"/>
</dbReference>
<comment type="PTM">
    <text evidence="5">Phosphorylated by CheA. Phosphorylation of the N-terminal regulatory domain activates the methylesterase activity.</text>
</comment>
<name>A0A316AEB3_9ACTN</name>
<dbReference type="InterPro" id="IPR011006">
    <property type="entry name" value="CheY-like_superfamily"/>
</dbReference>
<dbReference type="SUPFAM" id="SSF52172">
    <property type="entry name" value="CheY-like"/>
    <property type="match status" value="1"/>
</dbReference>
<dbReference type="Proteomes" id="UP000245469">
    <property type="component" value="Unassembled WGS sequence"/>
</dbReference>
<evidence type="ECO:0000256" key="7">
    <source>
        <dbReference type="PROSITE-ProRule" id="PRU00169"/>
    </source>
</evidence>
<dbReference type="GO" id="GO:0000156">
    <property type="term" value="F:phosphorelay response regulator activity"/>
    <property type="evidence" value="ECO:0007669"/>
    <property type="project" value="InterPro"/>
</dbReference>
<comment type="caution">
    <text evidence="11">The sequence shown here is derived from an EMBL/GenBank/DDBJ whole genome shotgun (WGS) entry which is preliminary data.</text>
</comment>
<keyword evidence="3 5" id="KW-0378">Hydrolase</keyword>
<feature type="active site" evidence="5 6">
    <location>
        <position position="232"/>
    </location>
</feature>
<keyword evidence="2 5" id="KW-0145">Chemotaxis</keyword>
<evidence type="ECO:0000256" key="8">
    <source>
        <dbReference type="SAM" id="MobiDB-lite"/>
    </source>
</evidence>
<protein>
    <recommendedName>
        <fullName evidence="5">Protein-glutamate methylesterase/protein-glutamine glutaminase</fullName>
        <ecNumber evidence="5">3.1.1.61</ecNumber>
        <ecNumber evidence="5">3.5.1.44</ecNumber>
    </recommendedName>
</protein>
<evidence type="ECO:0000313" key="12">
    <source>
        <dbReference type="Proteomes" id="UP000245469"/>
    </source>
</evidence>
<dbReference type="EC" id="3.5.1.44" evidence="5"/>
<sequence length="411" mass="42895">MFDMAGAGIKVLVVDDSALMRKALTGILTVDDDVEVVLARNGEDALDVIAREQPDVVTLDVNMPVMDGITCLSRIMADFPRPVVMVSSITEKGAIATLEALELGAVDYVAKPGGTVSLNLAEAGEEIRRKVRSAAQARVSSGTSLLSRLRSRREQAAAASASSSSSSSRRTSAMRTTTAGTTSAHDLTARVPRTPRTPRTPTATWSAPAEPTGGGAPGELSALTDLVLVGSSTGGPAVLTMLAEGLRHDLGAPVVIAQHMPASFTAALAQRLDACCALRVQEVTGLVALERGNVYIARGDADIVISDRDGQLMARPAPAGPQYRWHPSVDRLVASALDRVDPHRTVGVLLTGMGDDGAEQFSRLHALGGRTVAESEESAVVWGMPGQLVARGGATRVLDAEQVAAQVNAWV</sequence>
<keyword evidence="12" id="KW-1185">Reference proteome</keyword>
<feature type="active site" evidence="5 6">
    <location>
        <position position="356"/>
    </location>
</feature>
<dbReference type="InterPro" id="IPR001789">
    <property type="entry name" value="Sig_transdc_resp-reg_receiver"/>
</dbReference>
<dbReference type="Gene3D" id="3.40.50.180">
    <property type="entry name" value="Methylesterase CheB, C-terminal domain"/>
    <property type="match status" value="1"/>
</dbReference>
<dbReference type="HAMAP" id="MF_00099">
    <property type="entry name" value="CheB_chemtxs"/>
    <property type="match status" value="1"/>
</dbReference>
<dbReference type="Gene3D" id="3.40.50.2300">
    <property type="match status" value="1"/>
</dbReference>
<dbReference type="PANTHER" id="PTHR42872:SF6">
    <property type="entry name" value="PROTEIN-GLUTAMATE METHYLESTERASE_PROTEIN-GLUTAMINE GLUTAMINASE"/>
    <property type="match status" value="1"/>
</dbReference>
<dbReference type="PANTHER" id="PTHR42872">
    <property type="entry name" value="PROTEIN-GLUTAMATE METHYLESTERASE/PROTEIN-GLUTAMINE GLUTAMINASE"/>
    <property type="match status" value="1"/>
</dbReference>
<evidence type="ECO:0000256" key="2">
    <source>
        <dbReference type="ARBA" id="ARBA00022500"/>
    </source>
</evidence>
<evidence type="ECO:0000259" key="9">
    <source>
        <dbReference type="PROSITE" id="PS50110"/>
    </source>
</evidence>
<gene>
    <name evidence="5" type="primary">cheB</name>
    <name evidence="11" type="ORF">BXY45_10262</name>
</gene>
<reference evidence="11 12" key="1">
    <citation type="submission" date="2018-03" db="EMBL/GenBank/DDBJ databases">
        <title>Genomic Encyclopedia of Archaeal and Bacterial Type Strains, Phase II (KMG-II): from individual species to whole genera.</title>
        <authorList>
            <person name="Goeker M."/>
        </authorList>
    </citation>
    <scope>NUCLEOTIDE SEQUENCE [LARGE SCALE GENOMIC DNA]</scope>
    <source>
        <strain evidence="11 12">DSM 44889</strain>
    </source>
</reference>
<feature type="active site" evidence="5 6">
    <location>
        <position position="259"/>
    </location>
</feature>
<dbReference type="InterPro" id="IPR000673">
    <property type="entry name" value="Sig_transdc_resp-reg_Me-estase"/>
</dbReference>
<dbReference type="CDD" id="cd17541">
    <property type="entry name" value="REC_CheB-like"/>
    <property type="match status" value="1"/>
</dbReference>
<dbReference type="GO" id="GO:0008984">
    <property type="term" value="F:protein-glutamate methylesterase activity"/>
    <property type="evidence" value="ECO:0007669"/>
    <property type="project" value="UniProtKB-UniRule"/>
</dbReference>
<dbReference type="AlphaFoldDB" id="A0A316AEB3"/>
<feature type="modified residue" description="4-aspartylphosphate" evidence="5 7">
    <location>
        <position position="60"/>
    </location>
</feature>
<dbReference type="PIRSF" id="PIRSF000876">
    <property type="entry name" value="RR_chemtxs_CheB"/>
    <property type="match status" value="1"/>
</dbReference>